<keyword evidence="1" id="KW-0472">Membrane</keyword>
<organism evidence="2 3">
    <name type="scientific">Cytobacillus gottheilii</name>
    <dbReference type="NCBI Taxonomy" id="859144"/>
    <lineage>
        <taxon>Bacteria</taxon>
        <taxon>Bacillati</taxon>
        <taxon>Bacillota</taxon>
        <taxon>Bacilli</taxon>
        <taxon>Bacillales</taxon>
        <taxon>Bacillaceae</taxon>
        <taxon>Cytobacillus</taxon>
    </lineage>
</organism>
<dbReference type="EMBL" id="CP071709">
    <property type="protein sequence ID" value="QVY60946.1"/>
    <property type="molecule type" value="Genomic_DNA"/>
</dbReference>
<keyword evidence="3" id="KW-1185">Reference proteome</keyword>
<sequence length="151" mass="16966">MKLLLVVFRLVLIGFNLLLINFHPSTELEVKIFFASRLVFFLMLLIDYTHVAYYNIGLERIIGVCGFIISLVFSIIDGLGYFGFLILEKVQKGYILSGNPDNFLTSFISSFNAGIYVFISLLLVMIVIGVEVVNQGVRHAPSLVQNREKAA</sequence>
<dbReference type="RefSeq" id="WP_214475775.1">
    <property type="nucleotide sequence ID" value="NZ_CP071709.1"/>
</dbReference>
<name>A0ABX8F9D3_9BACI</name>
<protein>
    <submittedName>
        <fullName evidence="2">Uncharacterized protein</fullName>
    </submittedName>
</protein>
<feature type="transmembrane region" description="Helical" evidence="1">
    <location>
        <begin position="32"/>
        <end position="54"/>
    </location>
</feature>
<evidence type="ECO:0000256" key="1">
    <source>
        <dbReference type="SAM" id="Phobius"/>
    </source>
</evidence>
<feature type="transmembrane region" description="Helical" evidence="1">
    <location>
        <begin position="61"/>
        <end position="87"/>
    </location>
</feature>
<feature type="transmembrane region" description="Helical" evidence="1">
    <location>
        <begin position="107"/>
        <end position="130"/>
    </location>
</feature>
<keyword evidence="1" id="KW-0812">Transmembrane</keyword>
<keyword evidence="1" id="KW-1133">Transmembrane helix</keyword>
<proteinExistence type="predicted"/>
<gene>
    <name evidence="2" type="ORF">J1899_18540</name>
</gene>
<evidence type="ECO:0000313" key="3">
    <source>
        <dbReference type="Proteomes" id="UP000679247"/>
    </source>
</evidence>
<accession>A0ABX8F9D3</accession>
<evidence type="ECO:0000313" key="2">
    <source>
        <dbReference type="EMBL" id="QVY60946.1"/>
    </source>
</evidence>
<reference evidence="2 3" key="1">
    <citation type="submission" date="2021-03" db="EMBL/GenBank/DDBJ databases">
        <title>The first data on the complete genome of the tetrodotoxin-producing bacterium.</title>
        <authorList>
            <person name="Melnikova D.I."/>
            <person name="Nijland R."/>
            <person name="Magarlamov T.Y."/>
        </authorList>
    </citation>
    <scope>NUCLEOTIDE SEQUENCE [LARGE SCALE GENOMIC DNA]</scope>
    <source>
        <strain evidence="2 3">1839</strain>
    </source>
</reference>
<dbReference type="Proteomes" id="UP000679247">
    <property type="component" value="Chromosome"/>
</dbReference>